<name>A0A9D7FNM9_9RHOO</name>
<sequence>MSKHSSIYFAIVVTTSMAVGVVYAQYPIMDRVAGKVIEKYQTSSCEQLWQEKAQGQGQPKPEMEQRAIQMLQQDPQMRQAFFNQIAAPIVNKMFECGMIP</sequence>
<evidence type="ECO:0000313" key="2">
    <source>
        <dbReference type="EMBL" id="MBK7425096.1"/>
    </source>
</evidence>
<accession>A0A9D7FNM9</accession>
<dbReference type="EMBL" id="JADJNC010000060">
    <property type="protein sequence ID" value="MBK7425096.1"/>
    <property type="molecule type" value="Genomic_DNA"/>
</dbReference>
<keyword evidence="1" id="KW-1133">Transmembrane helix</keyword>
<reference evidence="2" key="1">
    <citation type="submission" date="2020-10" db="EMBL/GenBank/DDBJ databases">
        <title>Connecting structure to function with the recovery of over 1000 high-quality activated sludge metagenome-assembled genomes encoding full-length rRNA genes using long-read sequencing.</title>
        <authorList>
            <person name="Singleton C.M."/>
            <person name="Petriglieri F."/>
            <person name="Kristensen J.M."/>
            <person name="Kirkegaard R.H."/>
            <person name="Michaelsen T.Y."/>
            <person name="Andersen M.H."/>
            <person name="Karst S.M."/>
            <person name="Dueholm M.S."/>
            <person name="Nielsen P.H."/>
            <person name="Albertsen M."/>
        </authorList>
    </citation>
    <scope>NUCLEOTIDE SEQUENCE</scope>
    <source>
        <strain evidence="2">EsbW_18-Q3-R4-48_MAXAC.044</strain>
    </source>
</reference>
<evidence type="ECO:0000313" key="3">
    <source>
        <dbReference type="Proteomes" id="UP000886602"/>
    </source>
</evidence>
<keyword evidence="1" id="KW-0812">Transmembrane</keyword>
<dbReference type="AlphaFoldDB" id="A0A9D7FNM9"/>
<comment type="caution">
    <text evidence="2">The sequence shown here is derived from an EMBL/GenBank/DDBJ whole genome shotgun (WGS) entry which is preliminary data.</text>
</comment>
<gene>
    <name evidence="2" type="ORF">IPJ48_19565</name>
</gene>
<evidence type="ECO:0000256" key="1">
    <source>
        <dbReference type="SAM" id="Phobius"/>
    </source>
</evidence>
<proteinExistence type="predicted"/>
<dbReference type="Proteomes" id="UP000886602">
    <property type="component" value="Unassembled WGS sequence"/>
</dbReference>
<feature type="transmembrane region" description="Helical" evidence="1">
    <location>
        <begin position="6"/>
        <end position="26"/>
    </location>
</feature>
<protein>
    <submittedName>
        <fullName evidence="2">Uncharacterized protein</fullName>
    </submittedName>
</protein>
<keyword evidence="1" id="KW-0472">Membrane</keyword>
<organism evidence="2 3">
    <name type="scientific">Candidatus Propionivibrio dominans</name>
    <dbReference type="NCBI Taxonomy" id="2954373"/>
    <lineage>
        <taxon>Bacteria</taxon>
        <taxon>Pseudomonadati</taxon>
        <taxon>Pseudomonadota</taxon>
        <taxon>Betaproteobacteria</taxon>
        <taxon>Rhodocyclales</taxon>
        <taxon>Rhodocyclaceae</taxon>
        <taxon>Propionivibrio</taxon>
    </lineage>
</organism>